<keyword evidence="2" id="KW-1185">Reference proteome</keyword>
<evidence type="ECO:0000313" key="1">
    <source>
        <dbReference type="EMBL" id="KAI4311355.1"/>
    </source>
</evidence>
<name>A0ACB9LJ35_9MYRT</name>
<proteinExistence type="predicted"/>
<reference evidence="2" key="1">
    <citation type="journal article" date="2023" name="Front. Plant Sci.">
        <title>Chromosomal-level genome assembly of Melastoma candidum provides insights into trichome evolution.</title>
        <authorList>
            <person name="Zhong Y."/>
            <person name="Wu W."/>
            <person name="Sun C."/>
            <person name="Zou P."/>
            <person name="Liu Y."/>
            <person name="Dai S."/>
            <person name="Zhou R."/>
        </authorList>
    </citation>
    <scope>NUCLEOTIDE SEQUENCE [LARGE SCALE GENOMIC DNA]</scope>
</reference>
<dbReference type="Proteomes" id="UP001057402">
    <property type="component" value="Chromosome 11"/>
</dbReference>
<protein>
    <submittedName>
        <fullName evidence="1">Uncharacterized protein</fullName>
    </submittedName>
</protein>
<dbReference type="EMBL" id="CM042890">
    <property type="protein sequence ID" value="KAI4311355.1"/>
    <property type="molecule type" value="Genomic_DNA"/>
</dbReference>
<gene>
    <name evidence="1" type="ORF">MLD38_036259</name>
</gene>
<accession>A0ACB9LJ35</accession>
<comment type="caution">
    <text evidence="1">The sequence shown here is derived from an EMBL/GenBank/DDBJ whole genome shotgun (WGS) entry which is preliminary data.</text>
</comment>
<evidence type="ECO:0000313" key="2">
    <source>
        <dbReference type="Proteomes" id="UP001057402"/>
    </source>
</evidence>
<sequence>MSRHHQASTCVWKEKRERASSFEHVSLSAALELPSPLHLGRKFLGFSLFLEDRQCLLVGRWLAWGVSSPLVRRR</sequence>
<organism evidence="1 2">
    <name type="scientific">Melastoma candidum</name>
    <dbReference type="NCBI Taxonomy" id="119954"/>
    <lineage>
        <taxon>Eukaryota</taxon>
        <taxon>Viridiplantae</taxon>
        <taxon>Streptophyta</taxon>
        <taxon>Embryophyta</taxon>
        <taxon>Tracheophyta</taxon>
        <taxon>Spermatophyta</taxon>
        <taxon>Magnoliopsida</taxon>
        <taxon>eudicotyledons</taxon>
        <taxon>Gunneridae</taxon>
        <taxon>Pentapetalae</taxon>
        <taxon>rosids</taxon>
        <taxon>malvids</taxon>
        <taxon>Myrtales</taxon>
        <taxon>Melastomataceae</taxon>
        <taxon>Melastomatoideae</taxon>
        <taxon>Melastomateae</taxon>
        <taxon>Melastoma</taxon>
    </lineage>
</organism>